<sequence>MQKEFLQNDKNITTYALNTFKPEDNILKEIRERAKKLDIPGIHVSDMDGKHLEILISMAKAEKVVEVGTLAGYSGICIARGMRNKGVLHTIEIEQKHFEAAAQSFKNAKVDHLVKQHLGSALSVLAELEKEAPFDAIFIDADKVSYPDYLTWAEKNIKIGGVIIADNTFAWGHINDSHFETLELEKQVKSIREFNYRIANNSQFIATILPTGEGLTVGVRVS</sequence>
<dbReference type="PANTHER" id="PTHR10509">
    <property type="entry name" value="O-METHYLTRANSFERASE-RELATED"/>
    <property type="match status" value="1"/>
</dbReference>
<keyword evidence="3" id="KW-0949">S-adenosyl-L-methionine</keyword>
<proteinExistence type="predicted"/>
<gene>
    <name evidence="4" type="ORF">JCM31447_01380</name>
</gene>
<keyword evidence="5" id="KW-1185">Reference proteome</keyword>
<dbReference type="KEGG" id="sbf:JCM31447_01380"/>
<reference evidence="4 5" key="1">
    <citation type="submission" date="2018-12" db="EMBL/GenBank/DDBJ databases">
        <title>Rubrispira sanarue gen. nov., sp., nov., a member of the order Silvanigrellales, isolated from a brackish lake in Hamamatsu Japan.</title>
        <authorList>
            <person name="Maejima Y."/>
            <person name="Iino T."/>
            <person name="Muraguchi Y."/>
            <person name="Fukuda K."/>
            <person name="Nojiri H."/>
            <person name="Ohkuma M."/>
            <person name="Moriuchi R."/>
            <person name="Dohra H."/>
            <person name="Kimbara K."/>
            <person name="Shintani M."/>
        </authorList>
    </citation>
    <scope>NUCLEOTIDE SEQUENCE [LARGE SCALE GENOMIC DNA]</scope>
    <source>
        <strain evidence="4 5">RF1110005</strain>
    </source>
</reference>
<dbReference type="AlphaFoldDB" id="A0A4P2VGI8"/>
<dbReference type="Pfam" id="PF01596">
    <property type="entry name" value="Methyltransf_3"/>
    <property type="match status" value="1"/>
</dbReference>
<dbReference type="PANTHER" id="PTHR10509:SF14">
    <property type="entry name" value="CAFFEOYL-COA O-METHYLTRANSFERASE 3-RELATED"/>
    <property type="match status" value="1"/>
</dbReference>
<dbReference type="InterPro" id="IPR029063">
    <property type="entry name" value="SAM-dependent_MTases_sf"/>
</dbReference>
<evidence type="ECO:0000313" key="5">
    <source>
        <dbReference type="Proteomes" id="UP000291236"/>
    </source>
</evidence>
<evidence type="ECO:0000256" key="1">
    <source>
        <dbReference type="ARBA" id="ARBA00022603"/>
    </source>
</evidence>
<dbReference type="GO" id="GO:0032259">
    <property type="term" value="P:methylation"/>
    <property type="evidence" value="ECO:0007669"/>
    <property type="project" value="UniProtKB-KW"/>
</dbReference>
<dbReference type="GO" id="GO:0008171">
    <property type="term" value="F:O-methyltransferase activity"/>
    <property type="evidence" value="ECO:0007669"/>
    <property type="project" value="InterPro"/>
</dbReference>
<dbReference type="Gene3D" id="3.40.50.150">
    <property type="entry name" value="Vaccinia Virus protein VP39"/>
    <property type="match status" value="1"/>
</dbReference>
<name>A0A4P2VGI8_FLUSA</name>
<keyword evidence="1 4" id="KW-0489">Methyltransferase</keyword>
<evidence type="ECO:0000256" key="2">
    <source>
        <dbReference type="ARBA" id="ARBA00022679"/>
    </source>
</evidence>
<evidence type="ECO:0000256" key="3">
    <source>
        <dbReference type="ARBA" id="ARBA00022691"/>
    </source>
</evidence>
<dbReference type="InterPro" id="IPR002935">
    <property type="entry name" value="SAM_O-MeTrfase"/>
</dbReference>
<dbReference type="EMBL" id="AP019368">
    <property type="protein sequence ID" value="BBH51721.1"/>
    <property type="molecule type" value="Genomic_DNA"/>
</dbReference>
<dbReference type="RefSeq" id="WP_130605537.1">
    <property type="nucleotide sequence ID" value="NZ_AP019368.1"/>
</dbReference>
<dbReference type="GO" id="GO:0008757">
    <property type="term" value="F:S-adenosylmethionine-dependent methyltransferase activity"/>
    <property type="evidence" value="ECO:0007669"/>
    <property type="project" value="TreeGrafter"/>
</dbReference>
<dbReference type="InterPro" id="IPR050362">
    <property type="entry name" value="Cation-dep_OMT"/>
</dbReference>
<dbReference type="SUPFAM" id="SSF53335">
    <property type="entry name" value="S-adenosyl-L-methionine-dependent methyltransferases"/>
    <property type="match status" value="1"/>
</dbReference>
<evidence type="ECO:0000313" key="4">
    <source>
        <dbReference type="EMBL" id="BBH51721.1"/>
    </source>
</evidence>
<organism evidence="4 5">
    <name type="scientific">Fluviispira sanaruensis</name>
    <dbReference type="NCBI Taxonomy" id="2493639"/>
    <lineage>
        <taxon>Bacteria</taxon>
        <taxon>Pseudomonadati</taxon>
        <taxon>Bdellovibrionota</taxon>
        <taxon>Oligoflexia</taxon>
        <taxon>Silvanigrellales</taxon>
        <taxon>Silvanigrellaceae</taxon>
        <taxon>Fluviispira</taxon>
    </lineage>
</organism>
<dbReference type="OrthoDB" id="5292650at2"/>
<dbReference type="Proteomes" id="UP000291236">
    <property type="component" value="Chromosome"/>
</dbReference>
<keyword evidence="2 4" id="KW-0808">Transferase</keyword>
<accession>A0A4P2VGI8</accession>
<protein>
    <submittedName>
        <fullName evidence="4">O-methyltransferase</fullName>
    </submittedName>
</protein>
<dbReference type="PROSITE" id="PS51682">
    <property type="entry name" value="SAM_OMT_I"/>
    <property type="match status" value="1"/>
</dbReference>